<reference evidence="7" key="1">
    <citation type="journal article" date="2015" name="Genome Announc.">
        <title>Draft Genome Sequence of Bacteroidales Strain TBC1, a Novel Isolate from a Methanogenic Wastewater Treatment System.</title>
        <authorList>
            <person name="Tourlousse D.M."/>
            <person name="Matsuura N."/>
            <person name="Sun L."/>
            <person name="Toyonaga M."/>
            <person name="Kuroda K."/>
            <person name="Ohashi A."/>
            <person name="Cruz R."/>
            <person name="Yamaguchi T."/>
            <person name="Sekiguchi Y."/>
        </authorList>
    </citation>
    <scope>NUCLEOTIDE SEQUENCE [LARGE SCALE GENOMIC DNA]</scope>
    <source>
        <strain evidence="7">TBC1</strain>
    </source>
</reference>
<evidence type="ECO:0000313" key="8">
    <source>
        <dbReference type="Proteomes" id="UP000053091"/>
    </source>
</evidence>
<accession>A0A0S7C7I3</accession>
<protein>
    <submittedName>
        <fullName evidence="7">Sugar/nucleoside kinase, ribokinase family</fullName>
    </submittedName>
</protein>
<dbReference type="InterPro" id="IPR029056">
    <property type="entry name" value="Ribokinase-like"/>
</dbReference>
<dbReference type="PANTHER" id="PTHR43085">
    <property type="entry name" value="HEXOKINASE FAMILY MEMBER"/>
    <property type="match status" value="1"/>
</dbReference>
<dbReference type="InterPro" id="IPR050306">
    <property type="entry name" value="PfkB_Carbo_kinase"/>
</dbReference>
<name>A0A0S7C7I3_9BACT</name>
<evidence type="ECO:0000256" key="5">
    <source>
        <dbReference type="ARBA" id="ARBA00022840"/>
    </source>
</evidence>
<proteinExistence type="inferred from homology"/>
<evidence type="ECO:0000256" key="3">
    <source>
        <dbReference type="ARBA" id="ARBA00022741"/>
    </source>
</evidence>
<evidence type="ECO:0000259" key="6">
    <source>
        <dbReference type="Pfam" id="PF00294"/>
    </source>
</evidence>
<evidence type="ECO:0000256" key="2">
    <source>
        <dbReference type="ARBA" id="ARBA00022679"/>
    </source>
</evidence>
<dbReference type="Proteomes" id="UP000053091">
    <property type="component" value="Unassembled WGS sequence"/>
</dbReference>
<dbReference type="InterPro" id="IPR011611">
    <property type="entry name" value="PfkB_dom"/>
</dbReference>
<keyword evidence="5" id="KW-0067">ATP-binding</keyword>
<dbReference type="SUPFAM" id="SSF53613">
    <property type="entry name" value="Ribokinase-like"/>
    <property type="match status" value="1"/>
</dbReference>
<feature type="domain" description="Carbohydrate kinase PfkB" evidence="6">
    <location>
        <begin position="23"/>
        <end position="255"/>
    </location>
</feature>
<evidence type="ECO:0000313" key="7">
    <source>
        <dbReference type="EMBL" id="GAP45007.1"/>
    </source>
</evidence>
<keyword evidence="2" id="KW-0808">Transferase</keyword>
<dbReference type="InterPro" id="IPR002173">
    <property type="entry name" value="Carboh/pur_kinase_PfkB_CS"/>
</dbReference>
<keyword evidence="3" id="KW-0547">Nucleotide-binding</keyword>
<evidence type="ECO:0000256" key="1">
    <source>
        <dbReference type="ARBA" id="ARBA00010688"/>
    </source>
</evidence>
<dbReference type="CDD" id="cd01167">
    <property type="entry name" value="bac_FRK"/>
    <property type="match status" value="1"/>
</dbReference>
<gene>
    <name evidence="7" type="ORF">TBC1_12823</name>
</gene>
<sequence length="299" mass="33083">MIYTIGECLLDIIFRNGQPEWSCPGGSMLNSAVSLGRYGQPVAFISETGNDRIGDMIHDFLSKNGVTINHLLVYEGKSTLALAFLDDRGDAAYQFYHQLPTIAPEFRNPDFNSADLLMFGSYYSISDRNQGNIGRVVSRAVESGATVLYDPNFRRPHLDNLPQTISAIIRNISMADLVRASDEDMNLIAGAENGKHAYDFVRESGCKLLVYTRNREGVDLFTPWFTKHYHVPAVTVVSTVGAGDSFNAGLASVIHQYGNILPDEVFWDEAIGRAIIFAAEVCGSRENFIGWQGAPPYRI</sequence>
<dbReference type="RefSeq" id="WP_062045032.1">
    <property type="nucleotide sequence ID" value="NZ_DF968183.1"/>
</dbReference>
<keyword evidence="4 7" id="KW-0418">Kinase</keyword>
<dbReference type="STRING" id="1678841.TBC1_12823"/>
<dbReference type="OrthoDB" id="9813569at2"/>
<dbReference type="AlphaFoldDB" id="A0A0S7C7I3"/>
<evidence type="ECO:0000256" key="4">
    <source>
        <dbReference type="ARBA" id="ARBA00022777"/>
    </source>
</evidence>
<dbReference type="PATRIC" id="fig|1678841.3.peg.3580"/>
<dbReference type="GO" id="GO:0005524">
    <property type="term" value="F:ATP binding"/>
    <property type="evidence" value="ECO:0007669"/>
    <property type="project" value="UniProtKB-KW"/>
</dbReference>
<dbReference type="PROSITE" id="PS00584">
    <property type="entry name" value="PFKB_KINASES_2"/>
    <property type="match status" value="1"/>
</dbReference>
<dbReference type="Gene3D" id="3.40.1190.20">
    <property type="match status" value="1"/>
</dbReference>
<dbReference type="GO" id="GO:0016301">
    <property type="term" value="F:kinase activity"/>
    <property type="evidence" value="ECO:0007669"/>
    <property type="project" value="UniProtKB-KW"/>
</dbReference>
<dbReference type="PANTHER" id="PTHR43085:SF1">
    <property type="entry name" value="PSEUDOURIDINE KINASE-RELATED"/>
    <property type="match status" value="1"/>
</dbReference>
<organism evidence="7">
    <name type="scientific">Lentimicrobium saccharophilum</name>
    <dbReference type="NCBI Taxonomy" id="1678841"/>
    <lineage>
        <taxon>Bacteria</taxon>
        <taxon>Pseudomonadati</taxon>
        <taxon>Bacteroidota</taxon>
        <taxon>Bacteroidia</taxon>
        <taxon>Bacteroidales</taxon>
        <taxon>Lentimicrobiaceae</taxon>
        <taxon>Lentimicrobium</taxon>
    </lineage>
</organism>
<dbReference type="Pfam" id="PF00294">
    <property type="entry name" value="PfkB"/>
    <property type="match status" value="1"/>
</dbReference>
<comment type="similarity">
    <text evidence="1">Belongs to the carbohydrate kinase PfkB family.</text>
</comment>
<dbReference type="EMBL" id="DF968183">
    <property type="protein sequence ID" value="GAP45007.1"/>
    <property type="molecule type" value="Genomic_DNA"/>
</dbReference>
<keyword evidence="8" id="KW-1185">Reference proteome</keyword>